<evidence type="ECO:0000313" key="1">
    <source>
        <dbReference type="EMBL" id="KAI8680384.1"/>
    </source>
</evidence>
<proteinExistence type="predicted"/>
<gene>
    <name evidence="1" type="ORF">NCS57_00318900</name>
</gene>
<organism evidence="1 2">
    <name type="scientific">Fusarium keratoplasticum</name>
    <dbReference type="NCBI Taxonomy" id="1328300"/>
    <lineage>
        <taxon>Eukaryota</taxon>
        <taxon>Fungi</taxon>
        <taxon>Dikarya</taxon>
        <taxon>Ascomycota</taxon>
        <taxon>Pezizomycotina</taxon>
        <taxon>Sordariomycetes</taxon>
        <taxon>Hypocreomycetidae</taxon>
        <taxon>Hypocreales</taxon>
        <taxon>Nectriaceae</taxon>
        <taxon>Fusarium</taxon>
        <taxon>Fusarium solani species complex</taxon>
    </lineage>
</organism>
<reference evidence="1" key="1">
    <citation type="submission" date="2022-06" db="EMBL/GenBank/DDBJ databases">
        <title>Fusarium solani species complex genomes reveal bases of compartmentalisation and animal pathogenesis.</title>
        <authorList>
            <person name="Tsai I.J."/>
        </authorList>
    </citation>
    <scope>NUCLEOTIDE SEQUENCE</scope>
    <source>
        <strain evidence="1">Fu6.1</strain>
    </source>
</reference>
<accession>A0ACC0RAS4</accession>
<evidence type="ECO:0000313" key="2">
    <source>
        <dbReference type="Proteomes" id="UP001065298"/>
    </source>
</evidence>
<comment type="caution">
    <text evidence="1">The sequence shown here is derived from an EMBL/GenBank/DDBJ whole genome shotgun (WGS) entry which is preliminary data.</text>
</comment>
<keyword evidence="2" id="KW-1185">Reference proteome</keyword>
<dbReference type="Proteomes" id="UP001065298">
    <property type="component" value="Chromosome 2"/>
</dbReference>
<name>A0ACC0RAS4_9HYPO</name>
<protein>
    <submittedName>
        <fullName evidence="1">HET domain-containing protein</fullName>
    </submittedName>
</protein>
<sequence length="292" mass="32071">MAGTNELCGSCAKVPLDKDALTETHVEKFNLGPWSRVSEDAILVWSYNEALEHRAAFAIDEWPEQHICFAASADGNSSDSDEGFNYLLPSVEPELDFSRVSRWISTCTATHGNDCALSVEAFSTAFPGLRVLRLIDVRRGCLVEVQEYRPYVALSYVWGAVSNFRLTKSNLAPLLVPGTIGEVFSTLPKTICDAITLCIRLGVQYLWVDALCLLQNDEEDLEQGINVMDRIYERSWLTVVAGCGSDANAGLPGVQIGSRSSVKVAVEVKPGVRLGLIRGPFLNKGNKKKRLE</sequence>
<dbReference type="EMBL" id="CM046504">
    <property type="protein sequence ID" value="KAI8680384.1"/>
    <property type="molecule type" value="Genomic_DNA"/>
</dbReference>